<evidence type="ECO:0000313" key="1">
    <source>
        <dbReference type="EMBL" id="RDI73227.1"/>
    </source>
</evidence>
<reference evidence="2" key="2">
    <citation type="journal article" date="2019" name="MicrobiologyOpen">
        <title>High-quality draft genome sequence of Gaiella occulta isolated from a 150 meter deep mineral water borehole and comparison with the genome sequences of other deep-branching lineages of the phylum Actinobacteria.</title>
        <authorList>
            <person name="Severino R."/>
            <person name="Froufe H.J.C."/>
            <person name="Barroso C."/>
            <person name="Albuquerque L."/>
            <person name="Lobo-da-Cunha A."/>
            <person name="da Costa M.S."/>
            <person name="Egas C."/>
        </authorList>
    </citation>
    <scope>NUCLEOTIDE SEQUENCE [LARGE SCALE GENOMIC DNA]</scope>
    <source>
        <strain evidence="2">F2-233</strain>
    </source>
</reference>
<comment type="caution">
    <text evidence="1">The sequence shown here is derived from an EMBL/GenBank/DDBJ whole genome shotgun (WGS) entry which is preliminary data.</text>
</comment>
<dbReference type="InterPro" id="IPR011055">
    <property type="entry name" value="Dup_hybrid_motif"/>
</dbReference>
<reference evidence="1 2" key="1">
    <citation type="submission" date="2018-07" db="EMBL/GenBank/DDBJ databases">
        <title>High-quality-draft genome sequence of Gaiella occulta.</title>
        <authorList>
            <person name="Severino R."/>
            <person name="Froufe H.J.C."/>
            <person name="Rainey F.A."/>
            <person name="Barroso C."/>
            <person name="Albuquerque L."/>
            <person name="Lobo-Da-Cunha A."/>
            <person name="Da Costa M.S."/>
            <person name="Egas C."/>
        </authorList>
    </citation>
    <scope>NUCLEOTIDE SEQUENCE [LARGE SCALE GENOMIC DNA]</scope>
    <source>
        <strain evidence="1 2">F2-233</strain>
    </source>
</reference>
<dbReference type="Gene3D" id="2.70.70.10">
    <property type="entry name" value="Glucose Permease (Domain IIA)"/>
    <property type="match status" value="1"/>
</dbReference>
<gene>
    <name evidence="1" type="ORF">Gocc_3022</name>
</gene>
<dbReference type="EMBL" id="QQZY01000011">
    <property type="protein sequence ID" value="RDI73227.1"/>
    <property type="molecule type" value="Genomic_DNA"/>
</dbReference>
<dbReference type="Proteomes" id="UP000254134">
    <property type="component" value="Unassembled WGS sequence"/>
</dbReference>
<accession>A0A7M2YUS7</accession>
<dbReference type="AlphaFoldDB" id="A0A7M2YUS7"/>
<evidence type="ECO:0008006" key="3">
    <source>
        <dbReference type="Google" id="ProtNLM"/>
    </source>
</evidence>
<keyword evidence="2" id="KW-1185">Reference proteome</keyword>
<protein>
    <recommendedName>
        <fullName evidence="3">Peptidase family M23</fullName>
    </recommendedName>
</protein>
<organism evidence="1 2">
    <name type="scientific">Gaiella occulta</name>
    <dbReference type="NCBI Taxonomy" id="1002870"/>
    <lineage>
        <taxon>Bacteria</taxon>
        <taxon>Bacillati</taxon>
        <taxon>Actinomycetota</taxon>
        <taxon>Thermoleophilia</taxon>
        <taxon>Gaiellales</taxon>
        <taxon>Gaiellaceae</taxon>
        <taxon>Gaiella</taxon>
    </lineage>
</organism>
<sequence>MIGIVAALALVTLLLTAFGSGGPDGPLTAAQTVTAVPAVAASDAPPDPEVLATVSNLSIRLPVAAAAVTAVGFHGSAGDAIELQPVGHQANEGLLARLWRRIAGAGAGGPVWYQLDGAPGTDVLDVGAAPGTDVYSPVDGTIVAISDEIIDARAYGSRIDVRPSAAPAVVVSLSHLRADPSLAVGSSVLAGTTKLGAVVDMAAVEQQALAAVARDRGNNVAIEVHPAAGSLP</sequence>
<name>A0A7M2YUS7_9ACTN</name>
<evidence type="ECO:0000313" key="2">
    <source>
        <dbReference type="Proteomes" id="UP000254134"/>
    </source>
</evidence>
<proteinExistence type="predicted"/>